<reference evidence="4 5" key="1">
    <citation type="submission" date="2018-02" db="EMBL/GenBank/DDBJ databases">
        <title>The genomes of Aspergillus section Nigri reveals drivers in fungal speciation.</title>
        <authorList>
            <consortium name="DOE Joint Genome Institute"/>
            <person name="Vesth T.C."/>
            <person name="Nybo J."/>
            <person name="Theobald S."/>
            <person name="Brandl J."/>
            <person name="Frisvad J.C."/>
            <person name="Nielsen K.F."/>
            <person name="Lyhne E.K."/>
            <person name="Kogle M.E."/>
            <person name="Kuo A."/>
            <person name="Riley R."/>
            <person name="Clum A."/>
            <person name="Nolan M."/>
            <person name="Lipzen A."/>
            <person name="Salamov A."/>
            <person name="Henrissat B."/>
            <person name="Wiebenga A."/>
            <person name="De vries R.P."/>
            <person name="Grigoriev I.V."/>
            <person name="Mortensen U.H."/>
            <person name="Andersen M.R."/>
            <person name="Baker S.E."/>
        </authorList>
    </citation>
    <scope>NUCLEOTIDE SEQUENCE [LARGE SCALE GENOMIC DNA]</scope>
    <source>
        <strain evidence="4 5">CBS 101889</strain>
    </source>
</reference>
<dbReference type="InterPro" id="IPR056693">
    <property type="entry name" value="DUF7791"/>
</dbReference>
<evidence type="ECO:0000313" key="5">
    <source>
        <dbReference type="Proteomes" id="UP000248961"/>
    </source>
</evidence>
<dbReference type="VEuPathDB" id="FungiDB:BO97DRAFT_480377"/>
<evidence type="ECO:0000256" key="1">
    <source>
        <dbReference type="ARBA" id="ARBA00022737"/>
    </source>
</evidence>
<dbReference type="PANTHER" id="PTHR10039:SF5">
    <property type="entry name" value="NACHT DOMAIN-CONTAINING PROTEIN"/>
    <property type="match status" value="1"/>
</dbReference>
<dbReference type="InterPro" id="IPR056884">
    <property type="entry name" value="NPHP3-like_N"/>
</dbReference>
<dbReference type="InterPro" id="IPR027417">
    <property type="entry name" value="P-loop_NTPase"/>
</dbReference>
<feature type="domain" description="DUF7791" evidence="3">
    <location>
        <begin position="439"/>
        <end position="566"/>
    </location>
</feature>
<name>A0A395HNN7_ASPHC</name>
<sequence>MDPFNAIGLVGNIRAFLGIGIHVVKHGQRIYRSASGATQQNEDLAATNARFRQVVAYLQKQHVSVDRALRPDEWALHDLCVECCGVADELQQLLDGLRVKGDRGRAAQIAKVMWQDWRCKERKMELQNKLSSYERQLNLFLTNSARLEEGTGIFYISGKPGSGKSTLIKYICRHQRTEQHLQVWSATKTLVVARFFFWKPGQALQKTFRGLVRGIIYSIVSQATELIPLLLPRQWNATIGGMQPVLDDDSEIFAAFSTLIESDSIYSTHKIAVFIDGLDDFEGDRTQMTQTLKRWTISRSSNVKVCVSSREEIEFQDAFKFGPRLRLHEVTQSDILSVVRSRLGQNELYVLLGTPDQRKSLEETITSRPEGLFLWIKLILQRVEHSVLSGDLLEDLEQQIDSLPNELHDLFTTILATIEQDSPRIAYSLISMALGCPQNWPLFRFSFLPDYLASPNFALEYGSTFGKTGKVSTRLERVRRMIYGKCGGLLEICSTTSVSYAGDPFDSTWMEQDPTFNTTVKPTHRSSLEFLSSEEIKVKVEAHIKGFDILDILCQTLLAHLRTRAIPCEYFKAFLGVGTGWYIATKAFSRDLCALMRRSLSRLSVFDRSKSEIRDLMQHLAFEFLITSAVGSTSIGQPRLTHGLVNILSVYLEQGAFIQDPSGHDVQISYWLSFVWQVFIRGIRLKSRRLLLPLFALFLLRGGDPRIHLQVDEGHQYQWGSTKLYDIELVTEGRQGQMRLQSDFAQLEATESLRRLFQQNNNLVSLRQFLEVLFPVKVATPFQLMIDWHLVHEEDLTPEQLVEMRELFAPSVQPLLTLQAMEEVFADDEDD</sequence>
<dbReference type="Proteomes" id="UP000248961">
    <property type="component" value="Unassembled WGS sequence"/>
</dbReference>
<accession>A0A395HNN7</accession>
<dbReference type="AlphaFoldDB" id="A0A395HNN7"/>
<organism evidence="4 5">
    <name type="scientific">Aspergillus homomorphus (strain CBS 101889)</name>
    <dbReference type="NCBI Taxonomy" id="1450537"/>
    <lineage>
        <taxon>Eukaryota</taxon>
        <taxon>Fungi</taxon>
        <taxon>Dikarya</taxon>
        <taxon>Ascomycota</taxon>
        <taxon>Pezizomycotina</taxon>
        <taxon>Eurotiomycetes</taxon>
        <taxon>Eurotiomycetidae</taxon>
        <taxon>Eurotiales</taxon>
        <taxon>Aspergillaceae</taxon>
        <taxon>Aspergillus</taxon>
        <taxon>Aspergillus subgen. Circumdati</taxon>
    </lineage>
</organism>
<evidence type="ECO:0000313" key="4">
    <source>
        <dbReference type="EMBL" id="RAL08885.1"/>
    </source>
</evidence>
<dbReference type="RefSeq" id="XP_025548039.1">
    <property type="nucleotide sequence ID" value="XM_025700750.1"/>
</dbReference>
<dbReference type="Pfam" id="PF25053">
    <property type="entry name" value="DUF7791"/>
    <property type="match status" value="1"/>
</dbReference>
<dbReference type="OrthoDB" id="443402at2759"/>
<feature type="domain" description="Nephrocystin 3-like N-terminal" evidence="2">
    <location>
        <begin position="150"/>
        <end position="310"/>
    </location>
</feature>
<dbReference type="STRING" id="1450537.A0A395HNN7"/>
<keyword evidence="5" id="KW-1185">Reference proteome</keyword>
<proteinExistence type="predicted"/>
<protein>
    <recommendedName>
        <fullName evidence="6">NACHT domain-containing protein</fullName>
    </recommendedName>
</protein>
<keyword evidence="1" id="KW-0677">Repeat</keyword>
<evidence type="ECO:0000259" key="2">
    <source>
        <dbReference type="Pfam" id="PF24883"/>
    </source>
</evidence>
<dbReference type="GeneID" id="37205039"/>
<dbReference type="PANTHER" id="PTHR10039">
    <property type="entry name" value="AMELOGENIN"/>
    <property type="match status" value="1"/>
</dbReference>
<dbReference type="Pfam" id="PF24883">
    <property type="entry name" value="NPHP3_N"/>
    <property type="match status" value="1"/>
</dbReference>
<evidence type="ECO:0000259" key="3">
    <source>
        <dbReference type="Pfam" id="PF25053"/>
    </source>
</evidence>
<dbReference type="EMBL" id="KZ824309">
    <property type="protein sequence ID" value="RAL08885.1"/>
    <property type="molecule type" value="Genomic_DNA"/>
</dbReference>
<evidence type="ECO:0008006" key="6">
    <source>
        <dbReference type="Google" id="ProtNLM"/>
    </source>
</evidence>
<dbReference type="Gene3D" id="3.40.50.300">
    <property type="entry name" value="P-loop containing nucleotide triphosphate hydrolases"/>
    <property type="match status" value="1"/>
</dbReference>
<gene>
    <name evidence="4" type="ORF">BO97DRAFT_480377</name>
</gene>
<dbReference type="SUPFAM" id="SSF52540">
    <property type="entry name" value="P-loop containing nucleoside triphosphate hydrolases"/>
    <property type="match status" value="1"/>
</dbReference>